<dbReference type="Gene3D" id="1.10.150.450">
    <property type="match status" value="1"/>
</dbReference>
<dbReference type="Gene3D" id="3.40.50.1000">
    <property type="entry name" value="HAD superfamily/HAD-like"/>
    <property type="match status" value="1"/>
</dbReference>
<dbReference type="STRING" id="698492.A0A0E9NTM7"/>
<dbReference type="EMBL" id="BACD03000085">
    <property type="protein sequence ID" value="GAO52765.1"/>
    <property type="molecule type" value="Genomic_DNA"/>
</dbReference>
<dbReference type="GO" id="GO:0009166">
    <property type="term" value="P:nucleotide catabolic process"/>
    <property type="evidence" value="ECO:0007669"/>
    <property type="project" value="TreeGrafter"/>
</dbReference>
<accession>A0A0E9NTM7</accession>
<dbReference type="OMA" id="YPHHVNL"/>
<dbReference type="GO" id="GO:0008252">
    <property type="term" value="F:nucleotidase activity"/>
    <property type="evidence" value="ECO:0007669"/>
    <property type="project" value="TreeGrafter"/>
</dbReference>
<dbReference type="InterPro" id="IPR052791">
    <property type="entry name" value="SSM1_domain"/>
</dbReference>
<dbReference type="PANTHER" id="PTHR47438">
    <property type="entry name" value="PHOSPHATE METABOLISM PROTEIN 8-RELATED"/>
    <property type="match status" value="1"/>
</dbReference>
<dbReference type="SFLD" id="SFLDS00003">
    <property type="entry name" value="Haloacid_Dehalogenase"/>
    <property type="match status" value="1"/>
</dbReference>
<dbReference type="Pfam" id="PF00702">
    <property type="entry name" value="Hydrolase"/>
    <property type="match status" value="1"/>
</dbReference>
<comment type="caution">
    <text evidence="1">The sequence shown here is derived from an EMBL/GenBank/DDBJ whole genome shotgun (WGS) entry which is preliminary data.</text>
</comment>
<proteinExistence type="predicted"/>
<gene>
    <name evidence="1" type="ORF">G7K_6833-t1</name>
</gene>
<dbReference type="InterPro" id="IPR010237">
    <property type="entry name" value="Pyr-5-nucltdase"/>
</dbReference>
<dbReference type="PANTHER" id="PTHR47438:SF1">
    <property type="entry name" value="PHOSPHATE METABOLISM PROTEIN 8-RELATED"/>
    <property type="match status" value="1"/>
</dbReference>
<dbReference type="InterPro" id="IPR006439">
    <property type="entry name" value="HAD-SF_hydro_IA"/>
</dbReference>
<dbReference type="AlphaFoldDB" id="A0A0E9NTM7"/>
<dbReference type="InterPro" id="IPR036412">
    <property type="entry name" value="HAD-like_sf"/>
</dbReference>
<organism evidence="1 2">
    <name type="scientific">Saitoella complicata (strain BCRC 22490 / CBS 7301 / JCM 7358 / NBRC 10748 / NRRL Y-17804)</name>
    <dbReference type="NCBI Taxonomy" id="698492"/>
    <lineage>
        <taxon>Eukaryota</taxon>
        <taxon>Fungi</taxon>
        <taxon>Dikarya</taxon>
        <taxon>Ascomycota</taxon>
        <taxon>Taphrinomycotina</taxon>
        <taxon>Taphrinomycotina incertae sedis</taxon>
        <taxon>Saitoella</taxon>
    </lineage>
</organism>
<dbReference type="SFLD" id="SFLDG01132">
    <property type="entry name" value="C1.5.3:_5'-Nucleotidase_Like"/>
    <property type="match status" value="1"/>
</dbReference>
<evidence type="ECO:0000313" key="1">
    <source>
        <dbReference type="EMBL" id="GAO52765.1"/>
    </source>
</evidence>
<name>A0A0E9NTM7_SAICN</name>
<dbReference type="GO" id="GO:0006206">
    <property type="term" value="P:pyrimidine nucleobase metabolic process"/>
    <property type="evidence" value="ECO:0007669"/>
    <property type="project" value="TreeGrafter"/>
</dbReference>
<evidence type="ECO:0008006" key="3">
    <source>
        <dbReference type="Google" id="ProtNLM"/>
    </source>
</evidence>
<reference evidence="1 2" key="2">
    <citation type="journal article" date="2014" name="J. Gen. Appl. Microbiol.">
        <title>The early diverging ascomycetous budding yeast Saitoella complicata has three histone deacetylases belonging to the Clr6, Hos2, and Rpd3 lineages.</title>
        <authorList>
            <person name="Nishida H."/>
            <person name="Matsumoto T."/>
            <person name="Kondo S."/>
            <person name="Hamamoto M."/>
            <person name="Yoshikawa H."/>
        </authorList>
    </citation>
    <scope>NUCLEOTIDE SEQUENCE [LARGE SCALE GENOMIC DNA]</scope>
    <source>
        <strain evidence="1 2">NRRL Y-17804</strain>
    </source>
</reference>
<dbReference type="NCBIfam" id="TIGR01509">
    <property type="entry name" value="HAD-SF-IA-v3"/>
    <property type="match status" value="1"/>
</dbReference>
<dbReference type="NCBIfam" id="TIGR01993">
    <property type="entry name" value="Pyr-5-nucltdase"/>
    <property type="match status" value="1"/>
</dbReference>
<dbReference type="Proteomes" id="UP000033140">
    <property type="component" value="Unassembled WGS sequence"/>
</dbReference>
<keyword evidence="2" id="KW-1185">Reference proteome</keyword>
<dbReference type="InterPro" id="IPR023214">
    <property type="entry name" value="HAD_sf"/>
</dbReference>
<dbReference type="SUPFAM" id="SSF56784">
    <property type="entry name" value="HAD-like"/>
    <property type="match status" value="1"/>
</dbReference>
<dbReference type="SFLD" id="SFLDG01129">
    <property type="entry name" value="C1.5:_HAD__Beta-PGM__Phosphata"/>
    <property type="match status" value="1"/>
</dbReference>
<reference evidence="1 2" key="1">
    <citation type="journal article" date="2011" name="J. Gen. Appl. Microbiol.">
        <title>Draft genome sequencing of the enigmatic yeast Saitoella complicata.</title>
        <authorList>
            <person name="Nishida H."/>
            <person name="Hamamoto M."/>
            <person name="Sugiyama J."/>
        </authorList>
    </citation>
    <scope>NUCLEOTIDE SEQUENCE [LARGE SCALE GENOMIC DNA]</scope>
    <source>
        <strain evidence="1 2">NRRL Y-17804</strain>
    </source>
</reference>
<protein>
    <recommendedName>
        <fullName evidence="3">Pyrimidine 5'-nucleotidase</fullName>
    </recommendedName>
</protein>
<sequence length="259" mass="29352">MTTTTTNGVNGHSSPCNGQGDDRITFFFDLDNCLYPKSHRIHDLMGQKIHEYFMTHLSLDPSAARHLHHTYYTQYGLALEGLVRHHQIDSLEYNAKVDAALPLDEILKPDESVRRLLEGIDKRKCKMWILTNAYIDHAKRCLELLGLKDLFEGITYCDYSAPRLVCKPQPEMFALAMSQSNTTHKSKCFLIDDSAGNVRGATEFGWGVTVHLLEEGEGNEGHMKTKDGRVAGTHVVKTLGELRDIPELRDVWKKEEPEV</sequence>
<reference evidence="1 2" key="3">
    <citation type="journal article" date="2015" name="Genome Announc.">
        <title>Draft Genome Sequence of the Archiascomycetous Yeast Saitoella complicata.</title>
        <authorList>
            <person name="Yamauchi K."/>
            <person name="Kondo S."/>
            <person name="Hamamoto M."/>
            <person name="Takahashi Y."/>
            <person name="Ogura Y."/>
            <person name="Hayashi T."/>
            <person name="Nishida H."/>
        </authorList>
    </citation>
    <scope>NUCLEOTIDE SEQUENCE [LARGE SCALE GENOMIC DNA]</scope>
    <source>
        <strain evidence="1 2">NRRL Y-17804</strain>
    </source>
</reference>
<evidence type="ECO:0000313" key="2">
    <source>
        <dbReference type="Proteomes" id="UP000033140"/>
    </source>
</evidence>